<keyword evidence="2" id="KW-1185">Reference proteome</keyword>
<organism evidence="3">
    <name type="scientific">Haemonchus placei</name>
    <name type="common">Barber's pole worm</name>
    <dbReference type="NCBI Taxonomy" id="6290"/>
    <lineage>
        <taxon>Eukaryota</taxon>
        <taxon>Metazoa</taxon>
        <taxon>Ecdysozoa</taxon>
        <taxon>Nematoda</taxon>
        <taxon>Chromadorea</taxon>
        <taxon>Rhabditida</taxon>
        <taxon>Rhabditina</taxon>
        <taxon>Rhabditomorpha</taxon>
        <taxon>Strongyloidea</taxon>
        <taxon>Trichostrongylidae</taxon>
        <taxon>Haemonchus</taxon>
    </lineage>
</organism>
<dbReference type="EMBL" id="UZAF01018675">
    <property type="protein sequence ID" value="VDO53839.1"/>
    <property type="molecule type" value="Genomic_DNA"/>
</dbReference>
<evidence type="ECO:0000313" key="2">
    <source>
        <dbReference type="Proteomes" id="UP000268014"/>
    </source>
</evidence>
<reference evidence="1 2" key="2">
    <citation type="submission" date="2018-11" db="EMBL/GenBank/DDBJ databases">
        <authorList>
            <consortium name="Pathogen Informatics"/>
        </authorList>
    </citation>
    <scope>NUCLEOTIDE SEQUENCE [LARGE SCALE GENOMIC DNA]</scope>
    <source>
        <strain evidence="1 2">MHpl1</strain>
    </source>
</reference>
<reference evidence="3" key="1">
    <citation type="submission" date="2017-02" db="UniProtKB">
        <authorList>
            <consortium name="WormBaseParasite"/>
        </authorList>
    </citation>
    <scope>IDENTIFICATION</scope>
</reference>
<gene>
    <name evidence="1" type="ORF">HPLM_LOCUS14717</name>
</gene>
<dbReference type="OrthoDB" id="5873437at2759"/>
<sequence length="235" mass="27238">MHFGNAIANDYVINGICLPNTESNKDLGVIFDTSLRFSSHIDSVVRKALAVLFLIMRNTRCSDSSIVLRLYKTYVLPHLEYCSQVWSPFLKKDIEKLERVQHVFTRMLWHRSKPGVAIPPYRVRLKSLSLHSLQYRRVISDLVFCFSVLRKELRLSASKYWTFRPTSERLGGFNLHYAPIYAKNHSLVFNNLFNRCARWFELLPPQVLQAPNSKILKSRPSKLDLLGTLGIQEVV</sequence>
<protein>
    <submittedName>
        <fullName evidence="3">Endonuclease/reverse transcript</fullName>
    </submittedName>
</protein>
<proteinExistence type="predicted"/>
<name>A0A0N4WT28_HAEPC</name>
<dbReference type="OMA" id="YVINGIC"/>
<evidence type="ECO:0000313" key="3">
    <source>
        <dbReference type="WBParaSite" id="HPLM_0001472501-mRNA-1"/>
    </source>
</evidence>
<dbReference type="PRINTS" id="PR01345">
    <property type="entry name" value="CERVTRCPTASE"/>
</dbReference>
<dbReference type="STRING" id="6290.A0A0N4WT28"/>
<dbReference type="PANTHER" id="PTHR33332">
    <property type="entry name" value="REVERSE TRANSCRIPTASE DOMAIN-CONTAINING PROTEIN"/>
    <property type="match status" value="1"/>
</dbReference>
<dbReference type="AlphaFoldDB" id="A0A0N4WT28"/>
<evidence type="ECO:0000313" key="1">
    <source>
        <dbReference type="EMBL" id="VDO53839.1"/>
    </source>
</evidence>
<dbReference type="WBParaSite" id="HPLM_0001472501-mRNA-1">
    <property type="protein sequence ID" value="HPLM_0001472501-mRNA-1"/>
    <property type="gene ID" value="HPLM_0001472501"/>
</dbReference>
<dbReference type="Proteomes" id="UP000268014">
    <property type="component" value="Unassembled WGS sequence"/>
</dbReference>
<accession>A0A0N4WT28</accession>